<feature type="compositionally biased region" description="Basic and acidic residues" evidence="1">
    <location>
        <begin position="227"/>
        <end position="243"/>
    </location>
</feature>
<proteinExistence type="predicted"/>
<feature type="compositionally biased region" description="Basic residues" evidence="1">
    <location>
        <begin position="1666"/>
        <end position="1695"/>
    </location>
</feature>
<feature type="compositionally biased region" description="Polar residues" evidence="1">
    <location>
        <begin position="1798"/>
        <end position="1814"/>
    </location>
</feature>
<keyword evidence="3" id="KW-1185">Reference proteome</keyword>
<feature type="region of interest" description="Disordered" evidence="1">
    <location>
        <begin position="1491"/>
        <end position="1639"/>
    </location>
</feature>
<feature type="region of interest" description="Disordered" evidence="1">
    <location>
        <begin position="1320"/>
        <end position="1368"/>
    </location>
</feature>
<dbReference type="InterPro" id="IPR016024">
    <property type="entry name" value="ARM-type_fold"/>
</dbReference>
<dbReference type="Proteomes" id="UP001295684">
    <property type="component" value="Unassembled WGS sequence"/>
</dbReference>
<feature type="compositionally biased region" description="Polar residues" evidence="1">
    <location>
        <begin position="245"/>
        <end position="255"/>
    </location>
</feature>
<feature type="region of interest" description="Disordered" evidence="1">
    <location>
        <begin position="1765"/>
        <end position="1814"/>
    </location>
</feature>
<gene>
    <name evidence="2" type="ORF">ECRASSUSDP1_LOCUS24591</name>
</gene>
<feature type="region of interest" description="Disordered" evidence="1">
    <location>
        <begin position="1010"/>
        <end position="1033"/>
    </location>
</feature>
<feature type="region of interest" description="Disordered" evidence="1">
    <location>
        <begin position="1653"/>
        <end position="1703"/>
    </location>
</feature>
<feature type="compositionally biased region" description="Basic and acidic residues" evidence="1">
    <location>
        <begin position="1653"/>
        <end position="1665"/>
    </location>
</feature>
<feature type="region of interest" description="Disordered" evidence="1">
    <location>
        <begin position="1940"/>
        <end position="1960"/>
    </location>
</feature>
<organism evidence="2 3">
    <name type="scientific">Euplotes crassus</name>
    <dbReference type="NCBI Taxonomy" id="5936"/>
    <lineage>
        <taxon>Eukaryota</taxon>
        <taxon>Sar</taxon>
        <taxon>Alveolata</taxon>
        <taxon>Ciliophora</taxon>
        <taxon>Intramacronucleata</taxon>
        <taxon>Spirotrichea</taxon>
        <taxon>Hypotrichia</taxon>
        <taxon>Euplotida</taxon>
        <taxon>Euplotidae</taxon>
        <taxon>Moneuplotes</taxon>
    </lineage>
</organism>
<feature type="region of interest" description="Disordered" evidence="1">
    <location>
        <begin position="227"/>
        <end position="259"/>
    </location>
</feature>
<sequence length="1960" mass="226266">MEEAKLRDQTEDDAIDLDKETKSASCVNQTKVSQLIRIQELNAKIDTKWNSEAIEVSAQDKEDSYIFSTGIEKRSTYSDLKNMKIMMFSITLPEEFLVTKIKFNFNSFDKFKAMYAIHNIEAYSELTEKNESFIRPLDNQKLISVDPVLKSISINLYSFASIINVYYQCINPRKDVEGRPGKKNKNLFTYNGPFQDLNAELQKPNFKMDADDLEDLDNEVAMILKKAPKDSDRSDAEKKDGSQEKPLNNESSSNKHPMESITISGARGIQSKLNLIPLFNIKSLFLRNARYVEALEIEYMTGLSLMCSRKHFQALESFKRVQAKMLNNLKGKMKDQGRLDTPSLMNPEMFAQRDLSESRGAAHYSEMMKAASIEILISECYNAQGKELEKINSFKRATELYLGMFVSPNEYEKLEFYADDVHSTLTKIAPYLTKMLLELARNDEQEIRIAALRGIEFLLEKLGCTLDNYMIDILRCIVQTFPKKLSEVLNEPLSHSPSEVFPGSRDANSIDKSLKHVRKEIKSHDFSGREKGIKAEDIQVKATIDCAFKATKKIIQVILDKYVSVLSSISSNILHQIFFDLLIKTLSEKEASNELKTLLIKIAEKIISICQGDLILSKKCLDSLLSFASLHNMEALGQAGTSLWQSIRTKIMCNYSHKGMKDIVEWIAEQLVILSEKENKIDENDMQKLITLLDIISLLSVERLKIEEDTNNLIRLNTSLSMDIYLLLNPVIYWMRFSIEREDRLHLFKASWKTIKDILMSLPEGIDIDLISIILPIFERVCDHLKVHSPSLPMLKFLEVIIQDVSFPRSMMKLFLKRLIPHISCCAYDEIYSIFQIVLNILYYSESGNSFIDKDTLMLCLKAFTDKNSNRSSIHKKTVSEFVNQFILCLNTPLEQEADEIRMIELFKHTVSFLIFNNKDIDTDDPQDVRELIELHSTYKERIGFFIDVIQKFREMHVNLFRELLINTYFHNFIFQLLRKGELELRIKSHEILEILSKCMTYLINEEGASEETSASGSQNIESTHPRGQASEVERISPERLALIQLYYRVAKLSLETDHDFYLQFSALILLDNIFQNLMPVPSFANELYKRENESSLIPCQNSDIIDIEEMEISDETKFKCNNPKYLGMRLSLVFKLWDHIQKALNSPWSNIRSICYGLICSMLKIDITDYNDHFQQKIQTLVLPLLNDLLSSRESESKAGGLNILGSFCGLSYDFTNPFYNISENLDFFNRNTKYVSLPIWQYVFDLQEDWDITIKEASAVLIQLCAPRDSIKHFYQVKCEGENLRLKTLLSHFSASTPDVGNKSKLHHILNFISNNSGEGSSVKSERNRNQEASDYANQSRTSNHDEGSRSKKYNEEEKNQKDDHGKILDELAKGLNSNSSLYDEEVRRYNKSDPRQEEEFMREVYQFEFYVDAYSDEKIKEIISIFRNDFKPPKNLWIENMNIQNTAEANYFNDVFADDDNYSESLDNSPEADNSHNEEIDDIGYQISEQKKQKPKQKEPKKEKPKNIETKEESKYSDRIKPLDDDHKKDKPSKEKQKEQRLSPKEETKDYELKSKPKKKNQGPTDYTVNKAKDGLNILIPDSNDDMRNIDQRSEKGEVGHIDDLNKTRKLPKNFTDNIGIDSQEPSDDQSNISIGKCTEEIDQNLKLIKKEKEKLEVERQTKIKHKEKKSKSKNRGGYHKKKRPNSHKKRGSTSNMHEQLKKKMGFINSHSSRGRGRDQFLNYSLDEINQKLQAKAKHYNTSTGKGKKRLNKSFENVFSSCGNTSRKTMRKNKKAKKPISSSPNRISLREKKNSTGNAKTPNTTSRKKLNNSLYSNRNHNYNMNEIAHKFCLINFSSMPSTPTGNSFIKKLGEKMNIQKAEKEKILYNFCKEKQLSLTNPNMVALLHQAKHKKKNMKLKHSENYLNSSGILSSRNEDSDGKLTNFFVKGAHSYAIGNEKGPKKAHKHKQPMTERIR</sequence>
<feature type="compositionally biased region" description="Basic and acidic residues" evidence="1">
    <location>
        <begin position="1492"/>
        <end position="1558"/>
    </location>
</feature>
<protein>
    <submittedName>
        <fullName evidence="2">Uncharacterized protein</fullName>
    </submittedName>
</protein>
<evidence type="ECO:0000313" key="3">
    <source>
        <dbReference type="Proteomes" id="UP001295684"/>
    </source>
</evidence>
<feature type="compositionally biased region" description="Polar residues" evidence="1">
    <location>
        <begin position="1466"/>
        <end position="1475"/>
    </location>
</feature>
<dbReference type="SUPFAM" id="SSF48371">
    <property type="entry name" value="ARM repeat"/>
    <property type="match status" value="1"/>
</dbReference>
<feature type="region of interest" description="Disordered" evidence="1">
    <location>
        <begin position="1464"/>
        <end position="1483"/>
    </location>
</feature>
<name>A0AAD1Y1M0_EUPCR</name>
<feature type="compositionally biased region" description="Basic and acidic residues" evidence="1">
    <location>
        <begin position="1345"/>
        <end position="1368"/>
    </location>
</feature>
<comment type="caution">
    <text evidence="2">The sequence shown here is derived from an EMBL/GenBank/DDBJ whole genome shotgun (WGS) entry which is preliminary data.</text>
</comment>
<dbReference type="EMBL" id="CAMPGE010025333">
    <property type="protein sequence ID" value="CAI2383100.1"/>
    <property type="molecule type" value="Genomic_DNA"/>
</dbReference>
<feature type="compositionally biased region" description="Polar residues" evidence="1">
    <location>
        <begin position="1335"/>
        <end position="1344"/>
    </location>
</feature>
<accession>A0AAD1Y1M0</accession>
<evidence type="ECO:0000256" key="1">
    <source>
        <dbReference type="SAM" id="MobiDB-lite"/>
    </source>
</evidence>
<feature type="compositionally biased region" description="Basic residues" evidence="1">
    <location>
        <begin position="1771"/>
        <end position="1781"/>
    </location>
</feature>
<reference evidence="2" key="1">
    <citation type="submission" date="2023-07" db="EMBL/GenBank/DDBJ databases">
        <authorList>
            <consortium name="AG Swart"/>
            <person name="Singh M."/>
            <person name="Singh A."/>
            <person name="Seah K."/>
            <person name="Emmerich C."/>
        </authorList>
    </citation>
    <scope>NUCLEOTIDE SEQUENCE</scope>
    <source>
        <strain evidence="2">DP1</strain>
    </source>
</reference>
<evidence type="ECO:0000313" key="2">
    <source>
        <dbReference type="EMBL" id="CAI2383100.1"/>
    </source>
</evidence>
<feature type="compositionally biased region" description="Basic and acidic residues" evidence="1">
    <location>
        <begin position="1588"/>
        <end position="1610"/>
    </location>
</feature>